<dbReference type="SUPFAM" id="SSF55298">
    <property type="entry name" value="YjgF-like"/>
    <property type="match status" value="1"/>
</dbReference>
<name>A0ABW0BE69_9ACTN</name>
<evidence type="ECO:0000313" key="3">
    <source>
        <dbReference type="Proteomes" id="UP001596087"/>
    </source>
</evidence>
<keyword evidence="3" id="KW-1185">Reference proteome</keyword>
<reference evidence="3" key="1">
    <citation type="journal article" date="2019" name="Int. J. Syst. Evol. Microbiol.">
        <title>The Global Catalogue of Microorganisms (GCM) 10K type strain sequencing project: providing services to taxonomists for standard genome sequencing and annotation.</title>
        <authorList>
            <consortium name="The Broad Institute Genomics Platform"/>
            <consortium name="The Broad Institute Genome Sequencing Center for Infectious Disease"/>
            <person name="Wu L."/>
            <person name="Ma J."/>
        </authorList>
    </citation>
    <scope>NUCLEOTIDE SEQUENCE [LARGE SCALE GENOMIC DNA]</scope>
    <source>
        <strain evidence="3">DFY41</strain>
    </source>
</reference>
<dbReference type="InterPro" id="IPR006175">
    <property type="entry name" value="YjgF/YER057c/UK114"/>
</dbReference>
<dbReference type="PANTHER" id="PTHR11803:SF58">
    <property type="entry name" value="PROTEIN HMF1-RELATED"/>
    <property type="match status" value="1"/>
</dbReference>
<dbReference type="PANTHER" id="PTHR11803">
    <property type="entry name" value="2-IMINOBUTANOATE/2-IMINOPROPANOATE DEAMINASE RIDA"/>
    <property type="match status" value="1"/>
</dbReference>
<evidence type="ECO:0000256" key="1">
    <source>
        <dbReference type="ARBA" id="ARBA00010552"/>
    </source>
</evidence>
<proteinExistence type="inferred from homology"/>
<sequence>MTIEKHSHWPAAIRLMPEGLYEWSMPVTFSQGWTCGPIVFVGGQIATEDGKPGVAVAVGDIEEQTRIVFDNVTRVLDEAGTDWDHVVKINTYYVFDGPEDEATEFWEKMTRVRMQYLPDPGPCGTAVRVTGLAYPDLLIEVEVIAYDPSLMR</sequence>
<dbReference type="EC" id="3.5.-.-" evidence="2"/>
<dbReference type="InterPro" id="IPR035959">
    <property type="entry name" value="RutC-like_sf"/>
</dbReference>
<dbReference type="EMBL" id="JBHSKD010000003">
    <property type="protein sequence ID" value="MFC5175604.1"/>
    <property type="molecule type" value="Genomic_DNA"/>
</dbReference>
<dbReference type="Pfam" id="PF01042">
    <property type="entry name" value="Ribonuc_L-PSP"/>
    <property type="match status" value="1"/>
</dbReference>
<dbReference type="Proteomes" id="UP001596087">
    <property type="component" value="Unassembled WGS sequence"/>
</dbReference>
<dbReference type="RefSeq" id="WP_378586625.1">
    <property type="nucleotide sequence ID" value="NZ_JBHSKD010000003.1"/>
</dbReference>
<evidence type="ECO:0000313" key="2">
    <source>
        <dbReference type="EMBL" id="MFC5175604.1"/>
    </source>
</evidence>
<dbReference type="Gene3D" id="3.30.1330.40">
    <property type="entry name" value="RutC-like"/>
    <property type="match status" value="1"/>
</dbReference>
<accession>A0ABW0BE69</accession>
<protein>
    <submittedName>
        <fullName evidence="2">RidA family protein</fullName>
        <ecNumber evidence="2">3.5.-.-</ecNumber>
    </submittedName>
</protein>
<organism evidence="2 3">
    <name type="scientific">Nocardioides taihuensis</name>
    <dbReference type="NCBI Taxonomy" id="1835606"/>
    <lineage>
        <taxon>Bacteria</taxon>
        <taxon>Bacillati</taxon>
        <taxon>Actinomycetota</taxon>
        <taxon>Actinomycetes</taxon>
        <taxon>Propionibacteriales</taxon>
        <taxon>Nocardioidaceae</taxon>
        <taxon>Nocardioides</taxon>
    </lineage>
</organism>
<gene>
    <name evidence="2" type="ORF">ACFPGP_02905</name>
</gene>
<comment type="caution">
    <text evidence="2">The sequence shown here is derived from an EMBL/GenBank/DDBJ whole genome shotgun (WGS) entry which is preliminary data.</text>
</comment>
<dbReference type="CDD" id="cd00448">
    <property type="entry name" value="YjgF_YER057c_UK114_family"/>
    <property type="match status" value="1"/>
</dbReference>
<comment type="similarity">
    <text evidence="1">Belongs to the RutC family.</text>
</comment>
<dbReference type="GO" id="GO:0016787">
    <property type="term" value="F:hydrolase activity"/>
    <property type="evidence" value="ECO:0007669"/>
    <property type="project" value="UniProtKB-KW"/>
</dbReference>
<keyword evidence="2" id="KW-0378">Hydrolase</keyword>